<reference evidence="1 2" key="1">
    <citation type="journal article" date="2007" name="J. Bacteriol.">
        <title>The complete genome sequence of Roseobacter denitrificans reveals a mixotrophic rather than photosynthetic metabolism.</title>
        <authorList>
            <person name="Swingley W.D."/>
            <person name="Sadekar S."/>
            <person name="Mastrian S.D."/>
            <person name="Matthies H.J."/>
            <person name="Hao J."/>
            <person name="Ramos H."/>
            <person name="Acharya C.R."/>
            <person name="Conrad A.L."/>
            <person name="Taylor H.L."/>
            <person name="Dejesa L.C."/>
            <person name="Shah M.K."/>
            <person name="O'huallachain M.E."/>
            <person name="Lince M.T."/>
            <person name="Blankenship R.E."/>
            <person name="Beatty J.T."/>
            <person name="Touchman J.W."/>
        </authorList>
    </citation>
    <scope>NUCLEOTIDE SEQUENCE [LARGE SCALE GENOMIC DNA]</scope>
    <source>
        <strain evidence="2">ATCC 33942 / OCh 114</strain>
    </source>
</reference>
<protein>
    <submittedName>
        <fullName evidence="1">Uncharacterized protein</fullName>
    </submittedName>
</protein>
<sequence length="147" mass="16041">MKDLQNILDQISSQDKASLLAALDNAGFQADDSDAMRKEKLLQLISDFRSLAGRCGVSHVQWLADWHKARDAAAEASDDTPEETEHMDTAEALSILLASTPATSPENLIAQIAWFKEDLGDFVLGNTLPDHDMIFEASSKGVANIKK</sequence>
<gene>
    <name evidence="1" type="ordered locus">RD1_1467</name>
</gene>
<name>Q16A92_ROSDO</name>
<dbReference type="KEGG" id="rde:RD1_1467"/>
<organism evidence="1 2">
    <name type="scientific">Roseobacter denitrificans (strain ATCC 33942 / OCh 114)</name>
    <name type="common">Erythrobacter sp. (strain OCh 114)</name>
    <name type="synonym">Roseobacter denitrificans</name>
    <dbReference type="NCBI Taxonomy" id="375451"/>
    <lineage>
        <taxon>Bacteria</taxon>
        <taxon>Pseudomonadati</taxon>
        <taxon>Pseudomonadota</taxon>
        <taxon>Alphaproteobacteria</taxon>
        <taxon>Rhodobacterales</taxon>
        <taxon>Roseobacteraceae</taxon>
        <taxon>Roseobacter</taxon>
    </lineage>
</organism>
<accession>Q16A92</accession>
<dbReference type="AlphaFoldDB" id="Q16A92"/>
<dbReference type="EMBL" id="CP000362">
    <property type="protein sequence ID" value="ABG31101.1"/>
    <property type="molecule type" value="Genomic_DNA"/>
</dbReference>
<dbReference type="RefSeq" id="WP_011567721.1">
    <property type="nucleotide sequence ID" value="NC_008209.1"/>
</dbReference>
<evidence type="ECO:0000313" key="2">
    <source>
        <dbReference type="Proteomes" id="UP000007029"/>
    </source>
</evidence>
<dbReference type="OrthoDB" id="10005451at2"/>
<proteinExistence type="predicted"/>
<dbReference type="HOGENOM" id="CLU_1766623_0_0_5"/>
<dbReference type="Proteomes" id="UP000007029">
    <property type="component" value="Chromosome"/>
</dbReference>
<evidence type="ECO:0000313" key="1">
    <source>
        <dbReference type="EMBL" id="ABG31101.1"/>
    </source>
</evidence>
<keyword evidence="2" id="KW-1185">Reference proteome</keyword>